<gene>
    <name evidence="14" type="ORF">CTOB1V02_LOCUS9008</name>
</gene>
<dbReference type="SMART" id="SM00317">
    <property type="entry name" value="SET"/>
    <property type="match status" value="1"/>
</dbReference>
<accession>A0A7R8ZTD4</accession>
<evidence type="ECO:0000256" key="10">
    <source>
        <dbReference type="ARBA" id="ARBA00023163"/>
    </source>
</evidence>
<dbReference type="GO" id="GO:0140944">
    <property type="term" value="F:histone H4K20 monomethyltransferase activity"/>
    <property type="evidence" value="ECO:0007669"/>
    <property type="project" value="UniProtKB-EC"/>
</dbReference>
<dbReference type="PROSITE" id="PS51571">
    <property type="entry name" value="SAM_MT43_PR_SET"/>
    <property type="match status" value="1"/>
</dbReference>
<keyword evidence="11" id="KW-0539">Nucleus</keyword>
<dbReference type="InterPro" id="IPR051760">
    <property type="entry name" value="KMT5A"/>
</dbReference>
<dbReference type="EMBL" id="OB663226">
    <property type="protein sequence ID" value="CAD7231154.1"/>
    <property type="molecule type" value="Genomic_DNA"/>
</dbReference>
<dbReference type="GO" id="GO:0006357">
    <property type="term" value="P:regulation of transcription by RNA polymerase II"/>
    <property type="evidence" value="ECO:0007669"/>
    <property type="project" value="TreeGrafter"/>
</dbReference>
<evidence type="ECO:0000256" key="13">
    <source>
        <dbReference type="SAM" id="MobiDB-lite"/>
    </source>
</evidence>
<feature type="region of interest" description="Disordered" evidence="13">
    <location>
        <begin position="181"/>
        <end position="292"/>
    </location>
</feature>
<comment type="catalytic activity">
    <reaction evidence="12">
        <text>L-lysyl(20)-[histone H4] + S-adenosyl-L-methionine = N(6)-methyl-L-lysyl(20)-[histone H4] + S-adenosyl-L-homocysteine + H(+)</text>
        <dbReference type="Rhea" id="RHEA:60344"/>
        <dbReference type="Rhea" id="RHEA-COMP:15554"/>
        <dbReference type="Rhea" id="RHEA-COMP:15555"/>
        <dbReference type="ChEBI" id="CHEBI:15378"/>
        <dbReference type="ChEBI" id="CHEBI:29969"/>
        <dbReference type="ChEBI" id="CHEBI:57856"/>
        <dbReference type="ChEBI" id="CHEBI:59789"/>
        <dbReference type="ChEBI" id="CHEBI:61929"/>
        <dbReference type="EC" id="2.1.1.361"/>
    </reaction>
</comment>
<evidence type="ECO:0000256" key="1">
    <source>
        <dbReference type="ARBA" id="ARBA00004123"/>
    </source>
</evidence>
<protein>
    <recommendedName>
        <fullName evidence="3">[histone H4]-lysine(20) N-methyltransferase</fullName>
        <ecNumber evidence="3">2.1.1.361</ecNumber>
    </recommendedName>
</protein>
<dbReference type="CDD" id="cd10528">
    <property type="entry name" value="SET_SETD8"/>
    <property type="match status" value="1"/>
</dbReference>
<dbReference type="InterPro" id="IPR001214">
    <property type="entry name" value="SET_dom"/>
</dbReference>
<dbReference type="Pfam" id="PF00856">
    <property type="entry name" value="SET"/>
    <property type="match status" value="1"/>
</dbReference>
<dbReference type="GO" id="GO:0032259">
    <property type="term" value="P:methylation"/>
    <property type="evidence" value="ECO:0007669"/>
    <property type="project" value="UniProtKB-KW"/>
</dbReference>
<dbReference type="Gene3D" id="2.170.270.10">
    <property type="entry name" value="SET domain"/>
    <property type="match status" value="1"/>
</dbReference>
<feature type="region of interest" description="Disordered" evidence="13">
    <location>
        <begin position="1"/>
        <end position="144"/>
    </location>
</feature>
<dbReference type="AlphaFoldDB" id="A0A7R8ZTD4"/>
<evidence type="ECO:0000256" key="3">
    <source>
        <dbReference type="ARBA" id="ARBA00012187"/>
    </source>
</evidence>
<dbReference type="InterPro" id="IPR046341">
    <property type="entry name" value="SET_dom_sf"/>
</dbReference>
<evidence type="ECO:0000256" key="11">
    <source>
        <dbReference type="ARBA" id="ARBA00023242"/>
    </source>
</evidence>
<dbReference type="GO" id="GO:0043516">
    <property type="term" value="P:regulation of DNA damage response, signal transduction by p53 class mediator"/>
    <property type="evidence" value="ECO:0007669"/>
    <property type="project" value="TreeGrafter"/>
</dbReference>
<evidence type="ECO:0000256" key="12">
    <source>
        <dbReference type="ARBA" id="ARBA00047784"/>
    </source>
</evidence>
<keyword evidence="8" id="KW-0156">Chromatin regulator</keyword>
<feature type="compositionally biased region" description="Basic and acidic residues" evidence="13">
    <location>
        <begin position="321"/>
        <end position="336"/>
    </location>
</feature>
<feature type="region of interest" description="Disordered" evidence="13">
    <location>
        <begin position="313"/>
        <end position="369"/>
    </location>
</feature>
<dbReference type="InterPro" id="IPR016858">
    <property type="entry name" value="KMT5A-like"/>
</dbReference>
<dbReference type="PROSITE" id="PS50280">
    <property type="entry name" value="SET"/>
    <property type="match status" value="1"/>
</dbReference>
<dbReference type="EC" id="2.1.1.361" evidence="3"/>
<keyword evidence="7" id="KW-0949">S-adenosyl-L-methionine</keyword>
<dbReference type="InterPro" id="IPR047266">
    <property type="entry name" value="KMT5A-like_SET"/>
</dbReference>
<dbReference type="GO" id="GO:0005634">
    <property type="term" value="C:nucleus"/>
    <property type="evidence" value="ECO:0007669"/>
    <property type="project" value="UniProtKB-SubCell"/>
</dbReference>
<feature type="compositionally biased region" description="Basic and acidic residues" evidence="13">
    <location>
        <begin position="72"/>
        <end position="81"/>
    </location>
</feature>
<keyword evidence="6" id="KW-0808">Transferase</keyword>
<evidence type="ECO:0000256" key="7">
    <source>
        <dbReference type="ARBA" id="ARBA00022691"/>
    </source>
</evidence>
<sequence length="522" mass="57259">MPAAKRKVSASTSQKSVGKPGASARATRAQKRRELKDEQECSTSAQNGFCSRDRESRTPSPASVVSVQDGEPSPKEKKQEVPDPCNGSDFSSNIVESHVGSPGKPLSNKSRALLRCFRGTASADKSRRKILSNESNSPATASPCDSHLITEYFEKSSPISSLGVGNGPNLEKVSNRVDDFLVPGSVNGNHCPSSAACDSELYRSSSDESESEGKENRLISNGCVEDTHPDLCHSIPHRIQSPVALGNVSQPNSSSAPPSTPPTSRAPPSPPPAPLPASPSSLDLKPQPPLPTLSVKPVPACFSPSSAFSKLKLAFTPQPPQKERRPKEKKGKEKRAPPCPPAAPSSRPLTSYFPSVRRSSRKPASKLQQEQLKEWEQRIASDVEEGLEVRCFPNKGRGVVALRRFQKGEFVVEYAGELVDMKEAQVREVRYAKDRNKGCYMYYFEDKNVQWCVDATKETSRFGRLINHSRTRPNIVTKTITLDGLPRLVFFATQDIQVGEELLYDYGDRSKRSMEAHPWLAY</sequence>
<organism evidence="14">
    <name type="scientific">Cyprideis torosa</name>
    <dbReference type="NCBI Taxonomy" id="163714"/>
    <lineage>
        <taxon>Eukaryota</taxon>
        <taxon>Metazoa</taxon>
        <taxon>Ecdysozoa</taxon>
        <taxon>Arthropoda</taxon>
        <taxon>Crustacea</taxon>
        <taxon>Oligostraca</taxon>
        <taxon>Ostracoda</taxon>
        <taxon>Podocopa</taxon>
        <taxon>Podocopida</taxon>
        <taxon>Cytherocopina</taxon>
        <taxon>Cytheroidea</taxon>
        <taxon>Cytherideidae</taxon>
        <taxon>Cyprideis</taxon>
    </lineage>
</organism>
<comment type="subcellular location">
    <subcellularLocation>
        <location evidence="2">Chromosome</location>
    </subcellularLocation>
    <subcellularLocation>
        <location evidence="1">Nucleus</location>
    </subcellularLocation>
</comment>
<evidence type="ECO:0000256" key="6">
    <source>
        <dbReference type="ARBA" id="ARBA00022679"/>
    </source>
</evidence>
<reference evidence="14" key="1">
    <citation type="submission" date="2020-11" db="EMBL/GenBank/DDBJ databases">
        <authorList>
            <person name="Tran Van P."/>
        </authorList>
    </citation>
    <scope>NUCLEOTIDE SEQUENCE</scope>
</reference>
<evidence type="ECO:0000256" key="2">
    <source>
        <dbReference type="ARBA" id="ARBA00004286"/>
    </source>
</evidence>
<name>A0A7R8ZTD4_9CRUS</name>
<keyword evidence="9" id="KW-0805">Transcription regulation</keyword>
<evidence type="ECO:0000256" key="9">
    <source>
        <dbReference type="ARBA" id="ARBA00023015"/>
    </source>
</evidence>
<dbReference type="OrthoDB" id="5560686at2759"/>
<proteinExistence type="predicted"/>
<dbReference type="PANTHER" id="PTHR46167">
    <property type="entry name" value="N-LYSINE METHYLTRANSFERASE KMT5A"/>
    <property type="match status" value="1"/>
</dbReference>
<evidence type="ECO:0000256" key="4">
    <source>
        <dbReference type="ARBA" id="ARBA00022454"/>
    </source>
</evidence>
<keyword evidence="10" id="KW-0804">Transcription</keyword>
<dbReference type="SUPFAM" id="SSF82199">
    <property type="entry name" value="SET domain"/>
    <property type="match status" value="1"/>
</dbReference>
<keyword evidence="4" id="KW-0158">Chromosome</keyword>
<evidence type="ECO:0000256" key="8">
    <source>
        <dbReference type="ARBA" id="ARBA00022853"/>
    </source>
</evidence>
<evidence type="ECO:0000313" key="14">
    <source>
        <dbReference type="EMBL" id="CAD7231154.1"/>
    </source>
</evidence>
<dbReference type="GO" id="GO:0005700">
    <property type="term" value="C:polytene chromosome"/>
    <property type="evidence" value="ECO:0007669"/>
    <property type="project" value="TreeGrafter"/>
</dbReference>
<feature type="compositionally biased region" description="Pro residues" evidence="13">
    <location>
        <begin position="258"/>
        <end position="277"/>
    </location>
</feature>
<evidence type="ECO:0000256" key="5">
    <source>
        <dbReference type="ARBA" id="ARBA00022603"/>
    </source>
</evidence>
<dbReference type="PANTHER" id="PTHR46167:SF1">
    <property type="entry name" value="N-LYSINE METHYLTRANSFERASE KMT5A"/>
    <property type="match status" value="1"/>
</dbReference>
<keyword evidence="5" id="KW-0489">Methyltransferase</keyword>